<evidence type="ECO:0000256" key="9">
    <source>
        <dbReference type="ARBA" id="ARBA00023163"/>
    </source>
</evidence>
<evidence type="ECO:0000256" key="3">
    <source>
        <dbReference type="ARBA" id="ARBA00022723"/>
    </source>
</evidence>
<dbReference type="GO" id="GO:0008270">
    <property type="term" value="F:zinc ion binding"/>
    <property type="evidence" value="ECO:0007669"/>
    <property type="project" value="UniProtKB-KW"/>
</dbReference>
<dbReference type="InterPro" id="IPR013087">
    <property type="entry name" value="Znf_C2H2_type"/>
</dbReference>
<dbReference type="AlphaFoldDB" id="A0A0L8HKK6"/>
<dbReference type="FunFam" id="3.30.160.60:FF:000446">
    <property type="entry name" value="Zinc finger protein"/>
    <property type="match status" value="2"/>
</dbReference>
<dbReference type="FunFam" id="3.30.160.60:FF:000417">
    <property type="entry name" value="Zinc finger protein"/>
    <property type="match status" value="1"/>
</dbReference>
<sequence length="788" mass="90729">MERGSGMSIYGDMYSKQFAQRSGSSQTQRISHSSSLPGGKQISMGHHTLDAQRIQHISQNVFPTDVYGNPFTQNCYFPLTPERMQLMTAPGSCFGGTSGSEGSGNCNQGSNLSADSGYHQKDTAPVSIAVAPLQKNTMVSSMTSGNDCSCSNCSCCSSDNVVNSNTNNNSSMANDSSGGDNVKSSYSQATVSSTSTSNSCGDSGQKKFIQASKSPATVQPSYAASNQSFQRQERAREKQLFCDFCGKHFTQEYLMHNHRRTHTGERPFGCDICGKQFGRRDTLQRHKRNHERPQQNNVVTSPDINDSRGNMDGCMREQYHPKQTQPTPMVTNVARRNNSMSNVQTYNNQQMSEPGTVVIMPFSHENSGSAEDKMRSRIKGEAMPAHSGLVPQMPNPHGDRSSKMYQCDICFKPFAQRHYLRIHKRSHTGEKPYQCDFCIQKFARRDTLLIHRRTQHTGERPHHCELCGEAFYHRSQLKMHRRAKHVLKASNSNSSNNSSNTSNTSTHNNNNSNNNNMAQYNMNKDHNNMNLSNENTGMFVYKKRYQCDYCFKQFAQRYYLQIHRRIHTGEKLLHCDVCYKKFTQKHYLQIHKRTHTGEKPFQCDFCIQKFARKTTLQIHRRTHTGERPYQCDVCLKQFAQRDKLTVHRRTHNPKRRYQCDICFKQFAQRHYLQLHQRSHTGEKPFQCDICFKQFSRKNSLQMHTRSHTGEKPFHCDICFKQFAQRQYLQLHKRTHTGEKAYQCDICAKHFARRDTLQRHKRIHLKNSMNPSKNNMEELSPMNNYLWQL</sequence>
<keyword evidence="9" id="KW-0804">Transcription</keyword>
<evidence type="ECO:0000256" key="11">
    <source>
        <dbReference type="PROSITE-ProRule" id="PRU00042"/>
    </source>
</evidence>
<dbReference type="Gene3D" id="3.30.160.60">
    <property type="entry name" value="Classic Zinc Finger"/>
    <property type="match status" value="13"/>
</dbReference>
<feature type="region of interest" description="Disordered" evidence="12">
    <location>
        <begin position="20"/>
        <end position="43"/>
    </location>
</feature>
<accession>A0A0L8HKK6</accession>
<keyword evidence="8" id="KW-0238">DNA-binding</keyword>
<feature type="domain" description="C2H2-type" evidence="13">
    <location>
        <begin position="268"/>
        <end position="295"/>
    </location>
</feature>
<feature type="domain" description="C2H2-type" evidence="13">
    <location>
        <begin position="240"/>
        <end position="267"/>
    </location>
</feature>
<dbReference type="Pfam" id="PF13912">
    <property type="entry name" value="zf-C2H2_6"/>
    <property type="match status" value="1"/>
</dbReference>
<dbReference type="PROSITE" id="PS00028">
    <property type="entry name" value="ZINC_FINGER_C2H2_1"/>
    <property type="match status" value="13"/>
</dbReference>
<evidence type="ECO:0000256" key="2">
    <source>
        <dbReference type="ARBA" id="ARBA00006991"/>
    </source>
</evidence>
<feature type="domain" description="C2H2-type" evidence="13">
    <location>
        <begin position="601"/>
        <end position="628"/>
    </location>
</feature>
<dbReference type="FunFam" id="3.30.160.60:FF:000045">
    <property type="entry name" value="ZFP69 zinc finger protein B"/>
    <property type="match status" value="1"/>
</dbReference>
<evidence type="ECO:0000256" key="7">
    <source>
        <dbReference type="ARBA" id="ARBA00023015"/>
    </source>
</evidence>
<keyword evidence="10" id="KW-0539">Nucleus</keyword>
<reference evidence="14" key="1">
    <citation type="submission" date="2015-07" db="EMBL/GenBank/DDBJ databases">
        <title>MeaNS - Measles Nucleotide Surveillance Program.</title>
        <authorList>
            <person name="Tran T."/>
            <person name="Druce J."/>
        </authorList>
    </citation>
    <scope>NUCLEOTIDE SEQUENCE</scope>
    <source>
        <strain evidence="14">UCB-OBI-ISO-001</strain>
        <tissue evidence="14">Gonad</tissue>
    </source>
</reference>
<dbReference type="PROSITE" id="PS50157">
    <property type="entry name" value="ZINC_FINGER_C2H2_2"/>
    <property type="match status" value="13"/>
</dbReference>
<protein>
    <recommendedName>
        <fullName evidence="13">C2H2-type domain-containing protein</fullName>
    </recommendedName>
</protein>
<name>A0A0L8HKK6_OCTBM</name>
<dbReference type="InterPro" id="IPR036236">
    <property type="entry name" value="Znf_C2H2_sf"/>
</dbReference>
<dbReference type="FunFam" id="3.30.160.60:FF:000690">
    <property type="entry name" value="Zinc finger protein 354C"/>
    <property type="match status" value="2"/>
</dbReference>
<dbReference type="Pfam" id="PF00096">
    <property type="entry name" value="zf-C2H2"/>
    <property type="match status" value="7"/>
</dbReference>
<comment type="subcellular location">
    <subcellularLocation>
        <location evidence="1">Nucleus</location>
    </subcellularLocation>
</comment>
<dbReference type="PANTHER" id="PTHR24384">
    <property type="entry name" value="FINGER PUTATIVE TRANSCRIPTION FACTOR FAMILY-RELATED"/>
    <property type="match status" value="1"/>
</dbReference>
<feature type="domain" description="C2H2-type" evidence="13">
    <location>
        <begin position="629"/>
        <end position="656"/>
    </location>
</feature>
<feature type="domain" description="C2H2-type" evidence="13">
    <location>
        <begin position="405"/>
        <end position="432"/>
    </location>
</feature>
<proteinExistence type="inferred from homology"/>
<dbReference type="FunFam" id="3.30.160.60:FF:001480">
    <property type="entry name" value="Si:cabz01071911.3"/>
    <property type="match status" value="1"/>
</dbReference>
<keyword evidence="5 11" id="KW-0863">Zinc-finger</keyword>
<comment type="similarity">
    <text evidence="2">Belongs to the krueppel C2H2-type zinc-finger protein family.</text>
</comment>
<feature type="compositionally biased region" description="Polar residues" evidence="12">
    <location>
        <begin position="294"/>
        <end position="308"/>
    </location>
</feature>
<dbReference type="GO" id="GO:0000981">
    <property type="term" value="F:DNA-binding transcription factor activity, RNA polymerase II-specific"/>
    <property type="evidence" value="ECO:0007669"/>
    <property type="project" value="TreeGrafter"/>
</dbReference>
<organism evidence="14">
    <name type="scientific">Octopus bimaculoides</name>
    <name type="common">California two-spotted octopus</name>
    <dbReference type="NCBI Taxonomy" id="37653"/>
    <lineage>
        <taxon>Eukaryota</taxon>
        <taxon>Metazoa</taxon>
        <taxon>Spiralia</taxon>
        <taxon>Lophotrochozoa</taxon>
        <taxon>Mollusca</taxon>
        <taxon>Cephalopoda</taxon>
        <taxon>Coleoidea</taxon>
        <taxon>Octopodiformes</taxon>
        <taxon>Octopoda</taxon>
        <taxon>Incirrata</taxon>
        <taxon>Octopodidae</taxon>
        <taxon>Octopus</taxon>
    </lineage>
</organism>
<dbReference type="InterPro" id="IPR050752">
    <property type="entry name" value="C2H2-ZF_domain"/>
</dbReference>
<evidence type="ECO:0000256" key="8">
    <source>
        <dbReference type="ARBA" id="ARBA00023125"/>
    </source>
</evidence>
<evidence type="ECO:0000313" key="14">
    <source>
        <dbReference type="EMBL" id="KOF89783.1"/>
    </source>
</evidence>
<feature type="domain" description="C2H2-type" evidence="13">
    <location>
        <begin position="657"/>
        <end position="684"/>
    </location>
</feature>
<dbReference type="GO" id="GO:0000978">
    <property type="term" value="F:RNA polymerase II cis-regulatory region sequence-specific DNA binding"/>
    <property type="evidence" value="ECO:0007669"/>
    <property type="project" value="TreeGrafter"/>
</dbReference>
<feature type="compositionally biased region" description="Low complexity" evidence="12">
    <location>
        <begin position="490"/>
        <end position="516"/>
    </location>
</feature>
<dbReference type="GO" id="GO:0005634">
    <property type="term" value="C:nucleus"/>
    <property type="evidence" value="ECO:0007669"/>
    <property type="project" value="UniProtKB-SubCell"/>
</dbReference>
<dbReference type="OrthoDB" id="654211at2759"/>
<feature type="region of interest" description="Disordered" evidence="12">
    <location>
        <begin position="282"/>
        <end position="327"/>
    </location>
</feature>
<feature type="domain" description="C2H2-type" evidence="13">
    <location>
        <begin position="685"/>
        <end position="712"/>
    </location>
</feature>
<dbReference type="KEGG" id="obi:106870078"/>
<evidence type="ECO:0000256" key="4">
    <source>
        <dbReference type="ARBA" id="ARBA00022737"/>
    </source>
</evidence>
<feature type="compositionally biased region" description="Low complexity" evidence="12">
    <location>
        <begin position="22"/>
        <end position="35"/>
    </location>
</feature>
<dbReference type="PANTHER" id="PTHR24384:SF189">
    <property type="entry name" value="C2H2-TYPE DOMAIN-CONTAINING PROTEIN-RELATED"/>
    <property type="match status" value="1"/>
</dbReference>
<feature type="region of interest" description="Disordered" evidence="12">
    <location>
        <begin position="167"/>
        <end position="188"/>
    </location>
</feature>
<keyword evidence="6" id="KW-0862">Zinc</keyword>
<evidence type="ECO:0000256" key="6">
    <source>
        <dbReference type="ARBA" id="ARBA00022833"/>
    </source>
</evidence>
<evidence type="ECO:0000256" key="1">
    <source>
        <dbReference type="ARBA" id="ARBA00004123"/>
    </source>
</evidence>
<evidence type="ECO:0000256" key="12">
    <source>
        <dbReference type="SAM" id="MobiDB-lite"/>
    </source>
</evidence>
<dbReference type="EMBL" id="KQ417917">
    <property type="protein sequence ID" value="KOF89783.1"/>
    <property type="molecule type" value="Genomic_DNA"/>
</dbReference>
<feature type="domain" description="C2H2-type" evidence="13">
    <location>
        <begin position="573"/>
        <end position="600"/>
    </location>
</feature>
<feature type="domain" description="C2H2-type" evidence="13">
    <location>
        <begin position="741"/>
        <end position="768"/>
    </location>
</feature>
<feature type="region of interest" description="Disordered" evidence="12">
    <location>
        <begin position="211"/>
        <end position="230"/>
    </location>
</feature>
<dbReference type="FunFam" id="3.30.160.60:FF:002343">
    <property type="entry name" value="Zinc finger protein 33A"/>
    <property type="match status" value="1"/>
</dbReference>
<feature type="compositionally biased region" description="Polar residues" evidence="12">
    <location>
        <begin position="517"/>
        <end position="529"/>
    </location>
</feature>
<keyword evidence="4" id="KW-0677">Repeat</keyword>
<dbReference type="FunFam" id="3.30.160.60:FF:000072">
    <property type="entry name" value="zinc finger protein 143 isoform X1"/>
    <property type="match status" value="2"/>
</dbReference>
<evidence type="ECO:0000259" key="13">
    <source>
        <dbReference type="PROSITE" id="PS50157"/>
    </source>
</evidence>
<gene>
    <name evidence="14" type="ORF">OCBIM_22012528mg</name>
</gene>
<evidence type="ECO:0000256" key="5">
    <source>
        <dbReference type="ARBA" id="ARBA00022771"/>
    </source>
</evidence>
<dbReference type="FunFam" id="3.30.160.60:FF:000065">
    <property type="entry name" value="B-cell CLL/lymphoma 6, member B"/>
    <property type="match status" value="1"/>
</dbReference>
<evidence type="ECO:0000256" key="10">
    <source>
        <dbReference type="ARBA" id="ARBA00023242"/>
    </source>
</evidence>
<feature type="domain" description="C2H2-type" evidence="13">
    <location>
        <begin position="713"/>
        <end position="740"/>
    </location>
</feature>
<feature type="domain" description="C2H2-type" evidence="13">
    <location>
        <begin position="545"/>
        <end position="572"/>
    </location>
</feature>
<keyword evidence="7" id="KW-0805">Transcription regulation</keyword>
<dbReference type="SMART" id="SM00355">
    <property type="entry name" value="ZnF_C2H2"/>
    <property type="match status" value="13"/>
</dbReference>
<dbReference type="SUPFAM" id="SSF57667">
    <property type="entry name" value="beta-beta-alpha zinc fingers"/>
    <property type="match status" value="8"/>
</dbReference>
<feature type="domain" description="C2H2-type" evidence="13">
    <location>
        <begin position="433"/>
        <end position="461"/>
    </location>
</feature>
<keyword evidence="3" id="KW-0479">Metal-binding</keyword>
<feature type="domain" description="C2H2-type" evidence="13">
    <location>
        <begin position="462"/>
        <end position="490"/>
    </location>
</feature>
<feature type="region of interest" description="Disordered" evidence="12">
    <location>
        <begin position="488"/>
        <end position="529"/>
    </location>
</feature>